<proteinExistence type="predicted"/>
<accession>A0ABD0NW13</accession>
<evidence type="ECO:0000313" key="2">
    <source>
        <dbReference type="EMBL" id="KAL0164658.1"/>
    </source>
</evidence>
<dbReference type="AlphaFoldDB" id="A0ABD0NW13"/>
<feature type="non-terminal residue" evidence="2">
    <location>
        <position position="175"/>
    </location>
</feature>
<dbReference type="EMBL" id="JAMKFB020000020">
    <property type="protein sequence ID" value="KAL0164658.1"/>
    <property type="molecule type" value="Genomic_DNA"/>
</dbReference>
<sequence>MDPLASRLSLPVTEQSSTTGSSSFHHGHSTGMDFGLLCVGSSFTVGVAEEERDNAAMAAAHPAHIMTAAPERDATDPLAAWLTRGNAATLERARAMTKAMDRIAQMAATAMDSIALMAATAVPIRKMAATSERVHTLAATTEPVHKMAAETELRHVTAAISEPYKVAAAFPESSQ</sequence>
<gene>
    <name evidence="2" type="ORF">M9458_040411</name>
</gene>
<feature type="region of interest" description="Disordered" evidence="1">
    <location>
        <begin position="1"/>
        <end position="25"/>
    </location>
</feature>
<protein>
    <submittedName>
        <fullName evidence="2">Uncharacterized protein</fullName>
    </submittedName>
</protein>
<organism evidence="2 3">
    <name type="scientific">Cirrhinus mrigala</name>
    <name type="common">Mrigala</name>
    <dbReference type="NCBI Taxonomy" id="683832"/>
    <lineage>
        <taxon>Eukaryota</taxon>
        <taxon>Metazoa</taxon>
        <taxon>Chordata</taxon>
        <taxon>Craniata</taxon>
        <taxon>Vertebrata</taxon>
        <taxon>Euteleostomi</taxon>
        <taxon>Actinopterygii</taxon>
        <taxon>Neopterygii</taxon>
        <taxon>Teleostei</taxon>
        <taxon>Ostariophysi</taxon>
        <taxon>Cypriniformes</taxon>
        <taxon>Cyprinidae</taxon>
        <taxon>Labeoninae</taxon>
        <taxon>Labeonini</taxon>
        <taxon>Cirrhinus</taxon>
    </lineage>
</organism>
<name>A0ABD0NW13_CIRMR</name>
<keyword evidence="3" id="KW-1185">Reference proteome</keyword>
<evidence type="ECO:0000313" key="3">
    <source>
        <dbReference type="Proteomes" id="UP001529510"/>
    </source>
</evidence>
<evidence type="ECO:0000256" key="1">
    <source>
        <dbReference type="SAM" id="MobiDB-lite"/>
    </source>
</evidence>
<comment type="caution">
    <text evidence="2">The sequence shown here is derived from an EMBL/GenBank/DDBJ whole genome shotgun (WGS) entry which is preliminary data.</text>
</comment>
<reference evidence="2 3" key="1">
    <citation type="submission" date="2024-05" db="EMBL/GenBank/DDBJ databases">
        <title>Genome sequencing and assembly of Indian major carp, Cirrhinus mrigala (Hamilton, 1822).</title>
        <authorList>
            <person name="Mohindra V."/>
            <person name="Chowdhury L.M."/>
            <person name="Lal K."/>
            <person name="Jena J.K."/>
        </authorList>
    </citation>
    <scope>NUCLEOTIDE SEQUENCE [LARGE SCALE GENOMIC DNA]</scope>
    <source>
        <strain evidence="2">CM1030</strain>
        <tissue evidence="2">Blood</tissue>
    </source>
</reference>
<dbReference type="Proteomes" id="UP001529510">
    <property type="component" value="Unassembled WGS sequence"/>
</dbReference>